<accession>A0A2S1PFQ5</accession>
<reference evidence="1" key="1">
    <citation type="submission" date="2018-03" db="EMBL/GenBank/DDBJ databases">
        <title>Complete genome sequences of new Aeromonas and Pseudomonas phages promising in phage therapy dedicated to aquaculture.</title>
        <authorList>
            <person name="Kolsut J."/>
            <person name="Wojcik E."/>
            <person name="Wojtasik A."/>
            <person name="Dastych J."/>
        </authorList>
    </citation>
    <scope>NUCLEOTIDE SEQUENCE [LARGE SCALE GENOMIC DNA]</scope>
</reference>
<proteinExistence type="predicted"/>
<evidence type="ECO:0000313" key="2">
    <source>
        <dbReference type="Proteomes" id="UP000246930"/>
    </source>
</evidence>
<name>A0A2S1PFQ5_9CAUD</name>
<dbReference type="RefSeq" id="YP_009801255.1">
    <property type="nucleotide sequence ID" value="NC_047966.1"/>
</dbReference>
<dbReference type="GeneID" id="54991766"/>
<organism evidence="1 2">
    <name type="scientific">Aeromonas phage 25AhydR2PP</name>
    <dbReference type="NCBI Taxonomy" id="2163976"/>
    <lineage>
        <taxon>Viruses</taxon>
        <taxon>Duplodnaviria</taxon>
        <taxon>Heunggongvirae</taxon>
        <taxon>Uroviricota</taxon>
        <taxon>Caudoviricetes</taxon>
        <taxon>Autographivirales</taxon>
        <taxon>Autonotataviridae</taxon>
        <taxon>Aerosvirus</taxon>
        <taxon>Aerosvirus av25AhydR2PP</taxon>
    </lineage>
</organism>
<protein>
    <submittedName>
        <fullName evidence="1">Uncharacterized protein</fullName>
    </submittedName>
</protein>
<dbReference type="EMBL" id="MH179473">
    <property type="protein sequence ID" value="AWH15390.1"/>
    <property type="molecule type" value="Genomic_DNA"/>
</dbReference>
<dbReference type="Proteomes" id="UP000246930">
    <property type="component" value="Segment"/>
</dbReference>
<dbReference type="KEGG" id="vg:54991766"/>
<keyword evidence="2" id="KW-1185">Reference proteome</keyword>
<sequence>MHITTDINVTTAALAAAINPLDSSALLDTWDKGCVELYHRIGEWAEVVDKVERRVSALCAAHNGDWPGVFAYEVTENVGKVIRNAILAGRDAALTGQAVYVIALGYAIHFCAENPEIASRLMPVNAD</sequence>
<evidence type="ECO:0000313" key="1">
    <source>
        <dbReference type="EMBL" id="AWH15390.1"/>
    </source>
</evidence>